<dbReference type="Gene3D" id="2.60.40.1120">
    <property type="entry name" value="Carboxypeptidase-like, regulatory domain"/>
    <property type="match status" value="1"/>
</dbReference>
<dbReference type="InterPro" id="IPR008969">
    <property type="entry name" value="CarboxyPept-like_regulatory"/>
</dbReference>
<dbReference type="Pfam" id="PF13620">
    <property type="entry name" value="CarboxypepD_reg"/>
    <property type="match status" value="1"/>
</dbReference>
<dbReference type="SUPFAM" id="SSF49464">
    <property type="entry name" value="Carboxypeptidase regulatory domain-like"/>
    <property type="match status" value="1"/>
</dbReference>
<feature type="chain" id="PRO_5021891229" evidence="1">
    <location>
        <begin position="26"/>
        <end position="441"/>
    </location>
</feature>
<organism evidence="2 3">
    <name type="scientific">Eiseniibacteriota bacterium</name>
    <dbReference type="NCBI Taxonomy" id="2212470"/>
    <lineage>
        <taxon>Bacteria</taxon>
        <taxon>Candidatus Eiseniibacteriota</taxon>
    </lineage>
</organism>
<sequence>MSSPAPRAATVAIALCVYWSLAPPAATLVVAGDGRNDALDDQAQPMGGGLEGARAGRDLKGTVVDQGERAIASARVLAYTATPKRGVSTVCAHCYPDCGKQAITLRDGRFCLSRLDTTLLFRLLVLPPGRLPQFVDKVEPSDAALVVRIKDRPRLDKRLLIRGRVIDPAGNPIVGASVEPIGRMWPGRRSFGHLPVLDPVAISDQYGNFEISTKDTSGGYFLRVTARGFASRMVQNVRVGMGRQRIKLEEGAWVAGRVLRDNEPLTGAVVGICQLDRDAGSFVGGQRLSTDSTGRFNFFNVVPDDEHVVYVETRSVTPYWIPAETLRVMGSGSRMDAGVLRAQTGVALAGHVTLIDGQRLPADARVVLQRFPARDYVVEMIDSSGSFAFRGAPRETCDVSFGVAGYRLVADQRDLDIVPPGVVRLFPDGRSLEVRLEPSRQ</sequence>
<evidence type="ECO:0000313" key="3">
    <source>
        <dbReference type="Proteomes" id="UP000317716"/>
    </source>
</evidence>
<gene>
    <name evidence="2" type="ORF">E6K72_08015</name>
</gene>
<dbReference type="AlphaFoldDB" id="A0A538SRM6"/>
<feature type="signal peptide" evidence="1">
    <location>
        <begin position="1"/>
        <end position="25"/>
    </location>
</feature>
<reference evidence="2 3" key="1">
    <citation type="journal article" date="2019" name="Nat. Microbiol.">
        <title>Mediterranean grassland soil C-N compound turnover is dependent on rainfall and depth, and is mediated by genomically divergent microorganisms.</title>
        <authorList>
            <person name="Diamond S."/>
            <person name="Andeer P.F."/>
            <person name="Li Z."/>
            <person name="Crits-Christoph A."/>
            <person name="Burstein D."/>
            <person name="Anantharaman K."/>
            <person name="Lane K.R."/>
            <person name="Thomas B.C."/>
            <person name="Pan C."/>
            <person name="Northen T.R."/>
            <person name="Banfield J.F."/>
        </authorList>
    </citation>
    <scope>NUCLEOTIDE SEQUENCE [LARGE SCALE GENOMIC DNA]</scope>
    <source>
        <strain evidence="2">WS_2</strain>
    </source>
</reference>
<keyword evidence="1" id="KW-0732">Signal</keyword>
<protein>
    <submittedName>
        <fullName evidence="2">Carboxypeptidase regulatory-like domain-containing protein</fullName>
    </submittedName>
</protein>
<dbReference type="GO" id="GO:0004180">
    <property type="term" value="F:carboxypeptidase activity"/>
    <property type="evidence" value="ECO:0007669"/>
    <property type="project" value="UniProtKB-KW"/>
</dbReference>
<evidence type="ECO:0000256" key="1">
    <source>
        <dbReference type="SAM" id="SignalP"/>
    </source>
</evidence>
<keyword evidence="2" id="KW-0645">Protease</keyword>
<keyword evidence="2" id="KW-0378">Hydrolase</keyword>
<name>A0A538SRM6_UNCEI</name>
<accession>A0A538SRM6</accession>
<dbReference type="EMBL" id="VBOS01000280">
    <property type="protein sequence ID" value="TMQ54038.1"/>
    <property type="molecule type" value="Genomic_DNA"/>
</dbReference>
<evidence type="ECO:0000313" key="2">
    <source>
        <dbReference type="EMBL" id="TMQ54038.1"/>
    </source>
</evidence>
<proteinExistence type="predicted"/>
<keyword evidence="2" id="KW-0121">Carboxypeptidase</keyword>
<comment type="caution">
    <text evidence="2">The sequence shown here is derived from an EMBL/GenBank/DDBJ whole genome shotgun (WGS) entry which is preliminary data.</text>
</comment>
<dbReference type="Proteomes" id="UP000317716">
    <property type="component" value="Unassembled WGS sequence"/>
</dbReference>